<proteinExistence type="predicted"/>
<dbReference type="Gene3D" id="3.90.550.10">
    <property type="entry name" value="Spore Coat Polysaccharide Biosynthesis Protein SpsA, Chain A"/>
    <property type="match status" value="1"/>
</dbReference>
<accession>A0A1L3J2D4</accession>
<dbReference type="Pfam" id="PF00535">
    <property type="entry name" value="Glycos_transf_2"/>
    <property type="match status" value="1"/>
</dbReference>
<dbReference type="RefSeq" id="WP_072551940.1">
    <property type="nucleotide sequence ID" value="NZ_CP018153.1"/>
</dbReference>
<reference evidence="2 3" key="1">
    <citation type="submission" date="2016-11" db="EMBL/GenBank/DDBJ databases">
        <title>Gramella sp. LPB0144 isolated from marine environment.</title>
        <authorList>
            <person name="Kim E."/>
            <person name="Yi H."/>
        </authorList>
    </citation>
    <scope>NUCLEOTIDE SEQUENCE [LARGE SCALE GENOMIC DNA]</scope>
    <source>
        <strain evidence="2 3">LPB0144</strain>
    </source>
</reference>
<dbReference type="KEGG" id="grl:LPB144_02150"/>
<dbReference type="AlphaFoldDB" id="A0A1L3J2D4"/>
<protein>
    <recommendedName>
        <fullName evidence="1">Glycosyltransferase 2-like domain-containing protein</fullName>
    </recommendedName>
</protein>
<evidence type="ECO:0000259" key="1">
    <source>
        <dbReference type="Pfam" id="PF00535"/>
    </source>
</evidence>
<dbReference type="Proteomes" id="UP000182510">
    <property type="component" value="Chromosome"/>
</dbReference>
<sequence length="310" mass="35670">MNSDPLHFAAFIITYNRPDILKESISSLLHQTYSPNQILIVDNSLNDHTQQMVDRLNSDKLIYHKVGYNSGPAGGSKIGLLILSELGYKWIYWGDDNNPPRDSSVFKRMFECIDALAINGNKEHVGLISGKGAFFNHFNGRIRSLTNAELKKAEITEVDVVPGGHTLIVNSEVIKKEIIPDESLFFGFEDLDFSLKLRKHGYKIYVDAKTWLQIRYKHNDLKNAYRPRIKSFGDKTGNLNRQYYSTRNLLKIFYSQKLWFPFIFQLIKTLIKIPSGFLYGLNFGVKNCLIQSKALRDFFVGNYQKNLKVD</sequence>
<dbReference type="STRING" id="1913577.LPB144_02150"/>
<dbReference type="PANTHER" id="PTHR43685">
    <property type="entry name" value="GLYCOSYLTRANSFERASE"/>
    <property type="match status" value="1"/>
</dbReference>
<evidence type="ECO:0000313" key="2">
    <source>
        <dbReference type="EMBL" id="APG59284.1"/>
    </source>
</evidence>
<evidence type="ECO:0000313" key="3">
    <source>
        <dbReference type="Proteomes" id="UP000182510"/>
    </source>
</evidence>
<dbReference type="SUPFAM" id="SSF53448">
    <property type="entry name" value="Nucleotide-diphospho-sugar transferases"/>
    <property type="match status" value="1"/>
</dbReference>
<dbReference type="InterPro" id="IPR001173">
    <property type="entry name" value="Glyco_trans_2-like"/>
</dbReference>
<dbReference type="EMBL" id="CP018153">
    <property type="protein sequence ID" value="APG59284.1"/>
    <property type="molecule type" value="Genomic_DNA"/>
</dbReference>
<name>A0A1L3J2D4_9FLAO</name>
<dbReference type="InterPro" id="IPR050834">
    <property type="entry name" value="Glycosyltransf_2"/>
</dbReference>
<gene>
    <name evidence="2" type="ORF">LPB144_02150</name>
</gene>
<dbReference type="OrthoDB" id="7665907at2"/>
<dbReference type="PANTHER" id="PTHR43685:SF2">
    <property type="entry name" value="GLYCOSYLTRANSFERASE 2-LIKE DOMAIN-CONTAINING PROTEIN"/>
    <property type="match status" value="1"/>
</dbReference>
<feature type="domain" description="Glycosyltransferase 2-like" evidence="1">
    <location>
        <begin position="11"/>
        <end position="80"/>
    </location>
</feature>
<organism evidence="2 3">
    <name type="scientific">Christiangramia salexigens</name>
    <dbReference type="NCBI Taxonomy" id="1913577"/>
    <lineage>
        <taxon>Bacteria</taxon>
        <taxon>Pseudomonadati</taxon>
        <taxon>Bacteroidota</taxon>
        <taxon>Flavobacteriia</taxon>
        <taxon>Flavobacteriales</taxon>
        <taxon>Flavobacteriaceae</taxon>
        <taxon>Christiangramia</taxon>
    </lineage>
</organism>
<keyword evidence="3" id="KW-1185">Reference proteome</keyword>
<dbReference type="InterPro" id="IPR029044">
    <property type="entry name" value="Nucleotide-diphossugar_trans"/>
</dbReference>